<accession>A0A2A6DZ26</accession>
<proteinExistence type="inferred from homology"/>
<dbReference type="InterPro" id="IPR013785">
    <property type="entry name" value="Aldolase_TIM"/>
</dbReference>
<sequence length="353" mass="37827">MRLLLIRDRFGRMTLPKGRQEPGETLEQTALREIEEETGISGRIAGFLETVRYGYVRADGMPVDKEAHYFLVEAVAGSLRAREGEIAGAAWHPPDEAWRLQREQGYPNNDAVLRKALEVLGADSAAGDCAPDARRLASMIDHTLLRPEATADDIRRLCDEAKEYGFCAVCVQPRWVALCRELLEGSGVKVATVCGFPHGASLSEVKVFEASCAADDGADEIDMVISLGSLRQGRDDEVEADIRRVVEATAGRAIVKAILETALLTDEEKRRACRAAEQAGAAFVKTSTGFGPGGATARDVRLLRASVSPHVGVKASGGIRTAEAALAMIEAGATRIGTSSGVAIVRQLLERSG</sequence>
<evidence type="ECO:0000313" key="11">
    <source>
        <dbReference type="EMBL" id="PDO10318.1"/>
    </source>
</evidence>
<comment type="similarity">
    <text evidence="9">Belongs to the Nudix hydrolase family.</text>
</comment>
<protein>
    <recommendedName>
        <fullName evidence="8">Deoxyribose-phosphate aldolase</fullName>
        <shortName evidence="8">DERA</shortName>
        <ecNumber evidence="8">4.1.2.4</ecNumber>
    </recommendedName>
    <alternativeName>
        <fullName evidence="8">2-deoxy-D-ribose 5-phosphate aldolase</fullName>
    </alternativeName>
    <alternativeName>
        <fullName evidence="8">Phosphodeoxyriboaldolase</fullName>
        <shortName evidence="8">Deoxyriboaldolase</shortName>
    </alternativeName>
</protein>
<dbReference type="AlphaFoldDB" id="A0A2A6DZ26"/>
<comment type="subcellular location">
    <subcellularLocation>
        <location evidence="8">Cytoplasm</location>
    </subcellularLocation>
</comment>
<dbReference type="GO" id="GO:0004139">
    <property type="term" value="F:deoxyribose-phosphate aldolase activity"/>
    <property type="evidence" value="ECO:0007669"/>
    <property type="project" value="UniProtKB-UniRule"/>
</dbReference>
<dbReference type="InterPro" id="IPR028581">
    <property type="entry name" value="DeoC_typeI"/>
</dbReference>
<evidence type="ECO:0000256" key="7">
    <source>
        <dbReference type="ARBA" id="ARBA00056337"/>
    </source>
</evidence>
<dbReference type="InterPro" id="IPR020476">
    <property type="entry name" value="Nudix_hydrolase"/>
</dbReference>
<comment type="similarity">
    <text evidence="1 8">Belongs to the DeoC/FbaB aldolase family. DeoC type 1 subfamily.</text>
</comment>
<dbReference type="GO" id="GO:0009264">
    <property type="term" value="P:deoxyribonucleotide catabolic process"/>
    <property type="evidence" value="ECO:0007669"/>
    <property type="project" value="UniProtKB-UniRule"/>
</dbReference>
<dbReference type="Pfam" id="PF01791">
    <property type="entry name" value="DeoC"/>
    <property type="match status" value="1"/>
</dbReference>
<dbReference type="Pfam" id="PF00293">
    <property type="entry name" value="NUDIX"/>
    <property type="match status" value="1"/>
</dbReference>
<dbReference type="SMART" id="SM01133">
    <property type="entry name" value="DeoC"/>
    <property type="match status" value="1"/>
</dbReference>
<feature type="active site" description="Proton donor/acceptor" evidence="8">
    <location>
        <position position="222"/>
    </location>
</feature>
<dbReference type="PROSITE" id="PS51462">
    <property type="entry name" value="NUDIX"/>
    <property type="match status" value="1"/>
</dbReference>
<dbReference type="GO" id="GO:0005737">
    <property type="term" value="C:cytoplasm"/>
    <property type="evidence" value="ECO:0007669"/>
    <property type="project" value="UniProtKB-SubCell"/>
</dbReference>
<dbReference type="FunFam" id="3.20.20.70:FF:000044">
    <property type="entry name" value="Deoxyribose-phosphate aldolase"/>
    <property type="match status" value="1"/>
</dbReference>
<reference evidence="11 12" key="1">
    <citation type="submission" date="2016-12" db="EMBL/GenBank/DDBJ databases">
        <title>Candidatus Reconcilibacillus cellulovorans genome.</title>
        <authorList>
            <person name="Kolinko S."/>
            <person name="Wu Y.-W."/>
            <person name="Tachea F."/>
            <person name="Denzel E."/>
            <person name="Hiras J."/>
            <person name="Baecker N."/>
            <person name="Chan L.J."/>
            <person name="Eichorst S.A."/>
            <person name="Frey D."/>
            <person name="Adams P.D."/>
            <person name="Pray T."/>
            <person name="Tanjore D."/>
            <person name="Petzold C.J."/>
            <person name="Gladden J.M."/>
            <person name="Simmons B.A."/>
            <person name="Singer S.W."/>
        </authorList>
    </citation>
    <scope>NUCLEOTIDE SEQUENCE [LARGE SCALE GENOMIC DNA]</scope>
    <source>
        <strain evidence="11">JTherm</strain>
    </source>
</reference>
<dbReference type="Gene3D" id="3.90.79.10">
    <property type="entry name" value="Nucleoside Triphosphate Pyrophosphohydrolase"/>
    <property type="match status" value="1"/>
</dbReference>
<dbReference type="HAMAP" id="MF_00114">
    <property type="entry name" value="DeoC_type1"/>
    <property type="match status" value="1"/>
</dbReference>
<comment type="caution">
    <text evidence="11">The sequence shown here is derived from an EMBL/GenBank/DDBJ whole genome shotgun (WGS) entry which is preliminary data.</text>
</comment>
<evidence type="ECO:0000256" key="6">
    <source>
        <dbReference type="ARBA" id="ARBA00048791"/>
    </source>
</evidence>
<keyword evidence="3 9" id="KW-0378">Hydrolase</keyword>
<dbReference type="SUPFAM" id="SSF55811">
    <property type="entry name" value="Nudix"/>
    <property type="match status" value="1"/>
</dbReference>
<evidence type="ECO:0000256" key="3">
    <source>
        <dbReference type="ARBA" id="ARBA00022801"/>
    </source>
</evidence>
<dbReference type="Proteomes" id="UP000243688">
    <property type="component" value="Unassembled WGS sequence"/>
</dbReference>
<feature type="active site" description="Schiff-base intermediate with acetaldehyde" evidence="8">
    <location>
        <position position="285"/>
    </location>
</feature>
<gene>
    <name evidence="8" type="primary">deoC</name>
    <name evidence="11" type="ORF">BLM47_08025</name>
</gene>
<evidence type="ECO:0000256" key="2">
    <source>
        <dbReference type="ARBA" id="ARBA00022490"/>
    </source>
</evidence>
<evidence type="ECO:0000256" key="5">
    <source>
        <dbReference type="ARBA" id="ARBA00023270"/>
    </source>
</evidence>
<keyword evidence="4 8" id="KW-0456">Lyase</keyword>
<dbReference type="EC" id="4.1.2.4" evidence="8"/>
<dbReference type="EMBL" id="MOXJ01000016">
    <property type="protein sequence ID" value="PDO10318.1"/>
    <property type="molecule type" value="Genomic_DNA"/>
</dbReference>
<keyword evidence="5 8" id="KW-0704">Schiff base</keyword>
<dbReference type="PRINTS" id="PR00502">
    <property type="entry name" value="NUDIXFAMILY"/>
</dbReference>
<comment type="function">
    <text evidence="7 8">Catalyzes a reversible aldol reaction between acetaldehyde and D-glyceraldehyde 3-phosphate to generate 2-deoxy-D-ribose 5-phosphate.</text>
</comment>
<organism evidence="11 12">
    <name type="scientific">Candidatus Reconcilbacillus cellulovorans</name>
    <dbReference type="NCBI Taxonomy" id="1906605"/>
    <lineage>
        <taxon>Bacteria</taxon>
        <taxon>Bacillati</taxon>
        <taxon>Bacillota</taxon>
        <taxon>Bacilli</taxon>
        <taxon>Bacillales</taxon>
        <taxon>Paenibacillaceae</taxon>
        <taxon>Candidatus Reconcilbacillus</taxon>
    </lineage>
</organism>
<dbReference type="UniPathway" id="UPA00002">
    <property type="reaction ID" value="UER00468"/>
</dbReference>
<dbReference type="PROSITE" id="PS00893">
    <property type="entry name" value="NUDIX_BOX"/>
    <property type="match status" value="1"/>
</dbReference>
<dbReference type="InterPro" id="IPR011343">
    <property type="entry name" value="DeoC"/>
</dbReference>
<dbReference type="GO" id="GO:0006018">
    <property type="term" value="P:2-deoxyribose 1-phosphate catabolic process"/>
    <property type="evidence" value="ECO:0007669"/>
    <property type="project" value="UniProtKB-UniRule"/>
</dbReference>
<feature type="domain" description="Nudix hydrolase" evidence="10">
    <location>
        <begin position="1"/>
        <end position="116"/>
    </location>
</feature>
<dbReference type="InterPro" id="IPR015797">
    <property type="entry name" value="NUDIX_hydrolase-like_dom_sf"/>
</dbReference>
<dbReference type="PANTHER" id="PTHR10889">
    <property type="entry name" value="DEOXYRIBOSE-PHOSPHATE ALDOLASE"/>
    <property type="match status" value="1"/>
</dbReference>
<name>A0A2A6DZ26_9BACL</name>
<evidence type="ECO:0000256" key="1">
    <source>
        <dbReference type="ARBA" id="ARBA00010936"/>
    </source>
</evidence>
<dbReference type="PANTHER" id="PTHR10889:SF1">
    <property type="entry name" value="DEOXYRIBOSE-PHOSPHATE ALDOLASE"/>
    <property type="match status" value="1"/>
</dbReference>
<dbReference type="GO" id="GO:0016787">
    <property type="term" value="F:hydrolase activity"/>
    <property type="evidence" value="ECO:0007669"/>
    <property type="project" value="UniProtKB-KW"/>
</dbReference>
<keyword evidence="2 8" id="KW-0963">Cytoplasm</keyword>
<dbReference type="GO" id="GO:0016052">
    <property type="term" value="P:carbohydrate catabolic process"/>
    <property type="evidence" value="ECO:0007669"/>
    <property type="project" value="TreeGrafter"/>
</dbReference>
<dbReference type="InterPro" id="IPR002915">
    <property type="entry name" value="DeoC/FbaB/LacD_aldolase"/>
</dbReference>
<evidence type="ECO:0000256" key="9">
    <source>
        <dbReference type="RuleBase" id="RU003476"/>
    </source>
</evidence>
<dbReference type="InterPro" id="IPR000086">
    <property type="entry name" value="NUDIX_hydrolase_dom"/>
</dbReference>
<feature type="active site" description="Proton donor/acceptor" evidence="8">
    <location>
        <position position="314"/>
    </location>
</feature>
<evidence type="ECO:0000256" key="4">
    <source>
        <dbReference type="ARBA" id="ARBA00023239"/>
    </source>
</evidence>
<dbReference type="SUPFAM" id="SSF51569">
    <property type="entry name" value="Aldolase"/>
    <property type="match status" value="1"/>
</dbReference>
<evidence type="ECO:0000256" key="8">
    <source>
        <dbReference type="HAMAP-Rule" id="MF_00114"/>
    </source>
</evidence>
<dbReference type="NCBIfam" id="TIGR00126">
    <property type="entry name" value="deoC"/>
    <property type="match status" value="1"/>
</dbReference>
<comment type="catalytic activity">
    <reaction evidence="6 8">
        <text>2-deoxy-D-ribose 5-phosphate = D-glyceraldehyde 3-phosphate + acetaldehyde</text>
        <dbReference type="Rhea" id="RHEA:12821"/>
        <dbReference type="ChEBI" id="CHEBI:15343"/>
        <dbReference type="ChEBI" id="CHEBI:59776"/>
        <dbReference type="ChEBI" id="CHEBI:62877"/>
        <dbReference type="EC" id="4.1.2.4"/>
    </reaction>
</comment>
<comment type="pathway">
    <text evidence="8">Carbohydrate degradation; 2-deoxy-D-ribose 1-phosphate degradation; D-glyceraldehyde 3-phosphate and acetaldehyde from 2-deoxy-alpha-D-ribose 1-phosphate: step 2/2.</text>
</comment>
<dbReference type="CDD" id="cd00959">
    <property type="entry name" value="DeoC"/>
    <property type="match status" value="1"/>
</dbReference>
<dbReference type="CDD" id="cd03673">
    <property type="entry name" value="NUDIX_Ap6A_hydrolase"/>
    <property type="match status" value="1"/>
</dbReference>
<evidence type="ECO:0000259" key="10">
    <source>
        <dbReference type="PROSITE" id="PS51462"/>
    </source>
</evidence>
<dbReference type="Gene3D" id="3.20.20.70">
    <property type="entry name" value="Aldolase class I"/>
    <property type="match status" value="1"/>
</dbReference>
<dbReference type="InterPro" id="IPR020084">
    <property type="entry name" value="NUDIX_hydrolase_CS"/>
</dbReference>
<evidence type="ECO:0000313" key="12">
    <source>
        <dbReference type="Proteomes" id="UP000243688"/>
    </source>
</evidence>